<evidence type="ECO:0000256" key="3">
    <source>
        <dbReference type="ARBA" id="ARBA00022692"/>
    </source>
</evidence>
<dbReference type="EMBL" id="BOQT01000004">
    <property type="protein sequence ID" value="GIN20271.1"/>
    <property type="molecule type" value="Genomic_DNA"/>
</dbReference>
<feature type="region of interest" description="Disordered" evidence="6">
    <location>
        <begin position="358"/>
        <end position="379"/>
    </location>
</feature>
<gene>
    <name evidence="9" type="primary">yhcK</name>
    <name evidence="9" type="ORF">J1TS3_14050</name>
</gene>
<feature type="transmembrane region" description="Helical" evidence="7">
    <location>
        <begin position="162"/>
        <end position="180"/>
    </location>
</feature>
<feature type="transmembrane region" description="Helical" evidence="7">
    <location>
        <begin position="69"/>
        <end position="91"/>
    </location>
</feature>
<dbReference type="Proteomes" id="UP000680279">
    <property type="component" value="Unassembled WGS sequence"/>
</dbReference>
<dbReference type="InterPro" id="IPR029787">
    <property type="entry name" value="Nucleotide_cyclase"/>
</dbReference>
<dbReference type="PROSITE" id="PS50887">
    <property type="entry name" value="GGDEF"/>
    <property type="match status" value="1"/>
</dbReference>
<evidence type="ECO:0000313" key="10">
    <source>
        <dbReference type="Proteomes" id="UP000680279"/>
    </source>
</evidence>
<dbReference type="RefSeq" id="WP_212962488.1">
    <property type="nucleotide sequence ID" value="NZ_BOQT01000004.1"/>
</dbReference>
<feature type="transmembrane region" description="Helical" evidence="7">
    <location>
        <begin position="103"/>
        <end position="124"/>
    </location>
</feature>
<dbReference type="Gene3D" id="3.30.70.270">
    <property type="match status" value="1"/>
</dbReference>
<reference evidence="9 10" key="1">
    <citation type="submission" date="2021-03" db="EMBL/GenBank/DDBJ databases">
        <title>Antimicrobial resistance genes in bacteria isolated from Japanese honey, and their potential for conferring macrolide and lincosamide resistance in the American foulbrood pathogen Paenibacillus larvae.</title>
        <authorList>
            <person name="Okamoto M."/>
            <person name="Kumagai M."/>
            <person name="Kanamori H."/>
            <person name="Takamatsu D."/>
        </authorList>
    </citation>
    <scope>NUCLEOTIDE SEQUENCE [LARGE SCALE GENOMIC DNA]</scope>
    <source>
        <strain evidence="9 10">J1TS3</strain>
    </source>
</reference>
<keyword evidence="4 7" id="KW-1133">Transmembrane helix</keyword>
<comment type="subcellular location">
    <subcellularLocation>
        <location evidence="1">Cell membrane</location>
        <topology evidence="1">Multi-pass membrane protein</topology>
    </subcellularLocation>
</comment>
<dbReference type="NCBIfam" id="TIGR00254">
    <property type="entry name" value="GGDEF"/>
    <property type="match status" value="1"/>
</dbReference>
<evidence type="ECO:0000256" key="1">
    <source>
        <dbReference type="ARBA" id="ARBA00004651"/>
    </source>
</evidence>
<accession>A0ABQ4K5Q5</accession>
<comment type="caution">
    <text evidence="9">The sequence shown here is derived from an EMBL/GenBank/DDBJ whole genome shotgun (WGS) entry which is preliminary data.</text>
</comment>
<proteinExistence type="predicted"/>
<evidence type="ECO:0000256" key="6">
    <source>
        <dbReference type="SAM" id="MobiDB-lite"/>
    </source>
</evidence>
<dbReference type="Pfam" id="PF00990">
    <property type="entry name" value="GGDEF"/>
    <property type="match status" value="1"/>
</dbReference>
<keyword evidence="10" id="KW-1185">Reference proteome</keyword>
<feature type="transmembrane region" description="Helical" evidence="7">
    <location>
        <begin position="5"/>
        <end position="23"/>
    </location>
</feature>
<evidence type="ECO:0000313" key="9">
    <source>
        <dbReference type="EMBL" id="GIN20271.1"/>
    </source>
</evidence>
<dbReference type="SUPFAM" id="SSF55073">
    <property type="entry name" value="Nucleotide cyclase"/>
    <property type="match status" value="1"/>
</dbReference>
<protein>
    <recommendedName>
        <fullName evidence="8">GGDEF domain-containing protein</fullName>
    </recommendedName>
</protein>
<name>A0ABQ4K5Q5_9BACI</name>
<feature type="domain" description="GGDEF" evidence="8">
    <location>
        <begin position="224"/>
        <end position="359"/>
    </location>
</feature>
<dbReference type="PANTHER" id="PTHR45138">
    <property type="entry name" value="REGULATORY COMPONENTS OF SENSORY TRANSDUCTION SYSTEM"/>
    <property type="match status" value="1"/>
</dbReference>
<dbReference type="InterPro" id="IPR011620">
    <property type="entry name" value="Sig_transdc_His_kinase_LytS_TM"/>
</dbReference>
<dbReference type="SMART" id="SM00267">
    <property type="entry name" value="GGDEF"/>
    <property type="match status" value="1"/>
</dbReference>
<keyword evidence="5 7" id="KW-0472">Membrane</keyword>
<dbReference type="Pfam" id="PF07694">
    <property type="entry name" value="5TM-5TMR_LYT"/>
    <property type="match status" value="1"/>
</dbReference>
<organism evidence="9 10">
    <name type="scientific">Siminovitchia fordii</name>
    <dbReference type="NCBI Taxonomy" id="254759"/>
    <lineage>
        <taxon>Bacteria</taxon>
        <taxon>Bacillati</taxon>
        <taxon>Bacillota</taxon>
        <taxon>Bacilli</taxon>
        <taxon>Bacillales</taxon>
        <taxon>Bacillaceae</taxon>
        <taxon>Siminovitchia</taxon>
    </lineage>
</organism>
<evidence type="ECO:0000256" key="7">
    <source>
        <dbReference type="SAM" id="Phobius"/>
    </source>
</evidence>
<keyword evidence="3 7" id="KW-0812">Transmembrane</keyword>
<sequence>MFLKLATNFCILFTFTVLSYWPFQDHVRIRVPFPKLHPLMIGLMAGFAGTILMKTSVPVSDDVFVDARTAVIVISGIFGGPGALLVSALIIGVSRFLIDGATVSAFVAGMNVIIASFIIVLFSINKPMTFRNAPYYFYYLTLQTVIVLIFLMGLSWDTIIDTFYFVVFSFISFFTVLFILREMNVHFRKIRQIEALSETDHLTGLNNNRKFQEISAFFSEADKGPFSVIMLDIDHFKKVNDTYGHPIGDEILIELSSRLRREVSSIGGPVSRIGGEEFAMILPGFDKETAKKTAEKIRLSIAERPFVTSTNHSIPVTISVGISSSPQNGKLVKELYNLADKAMYIAKQTGRNKVVHIDDPKEKSKRPHRDLQTGSPPMR</sequence>
<evidence type="ECO:0000256" key="4">
    <source>
        <dbReference type="ARBA" id="ARBA00022989"/>
    </source>
</evidence>
<dbReference type="InterPro" id="IPR050469">
    <property type="entry name" value="Diguanylate_Cyclase"/>
</dbReference>
<evidence type="ECO:0000256" key="2">
    <source>
        <dbReference type="ARBA" id="ARBA00022475"/>
    </source>
</evidence>
<dbReference type="InterPro" id="IPR043128">
    <property type="entry name" value="Rev_trsase/Diguanyl_cyclase"/>
</dbReference>
<evidence type="ECO:0000259" key="8">
    <source>
        <dbReference type="PROSITE" id="PS50887"/>
    </source>
</evidence>
<feature type="transmembrane region" description="Helical" evidence="7">
    <location>
        <begin position="136"/>
        <end position="156"/>
    </location>
</feature>
<evidence type="ECO:0000256" key="5">
    <source>
        <dbReference type="ARBA" id="ARBA00023136"/>
    </source>
</evidence>
<dbReference type="InterPro" id="IPR000160">
    <property type="entry name" value="GGDEF_dom"/>
</dbReference>
<keyword evidence="2" id="KW-1003">Cell membrane</keyword>
<dbReference type="CDD" id="cd01949">
    <property type="entry name" value="GGDEF"/>
    <property type="match status" value="1"/>
</dbReference>
<feature type="transmembrane region" description="Helical" evidence="7">
    <location>
        <begin position="35"/>
        <end position="57"/>
    </location>
</feature>
<dbReference type="PANTHER" id="PTHR45138:SF9">
    <property type="entry name" value="DIGUANYLATE CYCLASE DGCM-RELATED"/>
    <property type="match status" value="1"/>
</dbReference>